<evidence type="ECO:0000313" key="2">
    <source>
        <dbReference type="EMBL" id="RQG93460.1"/>
    </source>
</evidence>
<feature type="transmembrane region" description="Helical" evidence="1">
    <location>
        <begin position="205"/>
        <end position="226"/>
    </location>
</feature>
<protein>
    <submittedName>
        <fullName evidence="2">Uncharacterized protein</fullName>
    </submittedName>
</protein>
<keyword evidence="3" id="KW-1185">Reference proteome</keyword>
<dbReference type="Proteomes" id="UP000282323">
    <property type="component" value="Unassembled WGS sequence"/>
</dbReference>
<gene>
    <name evidence="2" type="ORF">EA473_15665</name>
</gene>
<feature type="transmembrane region" description="Helical" evidence="1">
    <location>
        <begin position="294"/>
        <end position="317"/>
    </location>
</feature>
<feature type="transmembrane region" description="Helical" evidence="1">
    <location>
        <begin position="246"/>
        <end position="273"/>
    </location>
</feature>
<name>A0A3N6MAR5_NATCH</name>
<dbReference type="AlphaFoldDB" id="A0A3N6MAR5"/>
<keyword evidence="1" id="KW-1133">Transmembrane helix</keyword>
<feature type="transmembrane region" description="Helical" evidence="1">
    <location>
        <begin position="152"/>
        <end position="173"/>
    </location>
</feature>
<evidence type="ECO:0000256" key="1">
    <source>
        <dbReference type="SAM" id="Phobius"/>
    </source>
</evidence>
<feature type="transmembrane region" description="Helical" evidence="1">
    <location>
        <begin position="108"/>
        <end position="132"/>
    </location>
</feature>
<feature type="transmembrane region" description="Helical" evidence="1">
    <location>
        <begin position="57"/>
        <end position="76"/>
    </location>
</feature>
<keyword evidence="1" id="KW-0472">Membrane</keyword>
<dbReference type="EMBL" id="REGA01000014">
    <property type="protein sequence ID" value="RQG93460.1"/>
    <property type="molecule type" value="Genomic_DNA"/>
</dbReference>
<accession>A0A3N6MAR5</accession>
<comment type="caution">
    <text evidence="2">The sequence shown here is derived from an EMBL/GenBank/DDBJ whole genome shotgun (WGS) entry which is preliminary data.</text>
</comment>
<sequence>MVESSRVLIMSSFRTVLTRATSNWRLVAVAALVTVLEGGFRITLVDFLDLYFGDLWLAAAVLLWPPIVAVFGLAAVSSTARTAIAGEETRAKEDVAGSGWDGNLAGRLAALAAIATVGHWVALALGNVLFLVVDTPIRFVLYWAGYGDLLTFAVVTFGPFAGIGIGALVVWILPGIAVAEIGRGVGVTDAFRTVIAAPRSSPRSLATATAWTLAFVGGSAGAFVATDRVVRWFEDATLTVGPVDAAIVPIALGISILVAAGAVWLAGALGLALDRFADSRPPSRSSGRDTAPRSVPIARLAIAVLLVTSLVVAAGAIRANEIRPVDTEPEPLPNDPDELYATAHDNTDRSNHAFRWLNASAPDEEVVYEFRIDRENRHVSTSLDGYDTYHTNAVFHVGQPAPLPGYAMMTEEDRLPKLGEPSPDAENWTVVAEDGDEITLELTDPDDVYFAQHEDELDERFDDPVIHESWARVTIDTERKTLSHGELRMNVSDRGSTDEAYDAHLAYEYEIGADVERPEELGPPTIGERFWQLFAY</sequence>
<organism evidence="2 3">
    <name type="scientific">Natrarchaeobius chitinivorans</name>
    <dbReference type="NCBI Taxonomy" id="1679083"/>
    <lineage>
        <taxon>Archaea</taxon>
        <taxon>Methanobacteriati</taxon>
        <taxon>Methanobacteriota</taxon>
        <taxon>Stenosarchaea group</taxon>
        <taxon>Halobacteria</taxon>
        <taxon>Halobacteriales</taxon>
        <taxon>Natrialbaceae</taxon>
        <taxon>Natrarchaeobius</taxon>
    </lineage>
</organism>
<keyword evidence="1" id="KW-0812">Transmembrane</keyword>
<proteinExistence type="predicted"/>
<reference evidence="2 3" key="1">
    <citation type="submission" date="2018-10" db="EMBL/GenBank/DDBJ databases">
        <title>Natrarchaeobius chitinivorans gen. nov., sp. nov., and Natrarchaeobius haloalkaliphilus sp. nov., alkaliphilic, chitin-utilizing haloarchaea from hypersaline alkaline lakes.</title>
        <authorList>
            <person name="Sorokin D.Y."/>
            <person name="Elcheninov A.G."/>
            <person name="Kostrikina N.A."/>
            <person name="Bale N.J."/>
            <person name="Sinninghe Damste J.S."/>
            <person name="Khijniak T.V."/>
            <person name="Kublanov I.V."/>
            <person name="Toshchakov S.V."/>
        </authorList>
    </citation>
    <scope>NUCLEOTIDE SEQUENCE [LARGE SCALE GENOMIC DNA]</scope>
    <source>
        <strain evidence="2 3">AArcht4T</strain>
    </source>
</reference>
<evidence type="ECO:0000313" key="3">
    <source>
        <dbReference type="Proteomes" id="UP000282323"/>
    </source>
</evidence>